<protein>
    <submittedName>
        <fullName evidence="1">IS3/IS91-like transposase</fullName>
    </submittedName>
</protein>
<dbReference type="GO" id="GO:0003677">
    <property type="term" value="F:DNA binding"/>
    <property type="evidence" value="ECO:0007669"/>
    <property type="project" value="InterPro"/>
</dbReference>
<dbReference type="Pfam" id="PF01527">
    <property type="entry name" value="HTH_Tnp_1"/>
    <property type="match status" value="1"/>
</dbReference>
<evidence type="ECO:0000313" key="1">
    <source>
        <dbReference type="EMBL" id="AFV10921.1"/>
    </source>
</evidence>
<dbReference type="GO" id="GO:0004803">
    <property type="term" value="F:transposase activity"/>
    <property type="evidence" value="ECO:0007669"/>
    <property type="project" value="InterPro"/>
</dbReference>
<dbReference type="HOGENOM" id="CLU_175529_1_1_9"/>
<dbReference type="InterPro" id="IPR009057">
    <property type="entry name" value="Homeodomain-like_sf"/>
</dbReference>
<organism evidence="1 2">
    <name type="scientific">Thermacetogenium phaeum (strain ATCC BAA-254 / DSM 26808 / PB)</name>
    <dbReference type="NCBI Taxonomy" id="1089553"/>
    <lineage>
        <taxon>Bacteria</taxon>
        <taxon>Bacillati</taxon>
        <taxon>Bacillota</taxon>
        <taxon>Clostridia</taxon>
        <taxon>Thermoanaerobacterales</taxon>
        <taxon>Thermoanaerobacteraceae</taxon>
        <taxon>Thermacetogenium</taxon>
    </lineage>
</organism>
<evidence type="ECO:0000313" key="2">
    <source>
        <dbReference type="Proteomes" id="UP000000467"/>
    </source>
</evidence>
<proteinExistence type="predicted"/>
<dbReference type="STRING" id="1089553.Tph_c06890"/>
<dbReference type="RefSeq" id="WP_015049838.1">
    <property type="nucleotide sequence ID" value="NC_018870.1"/>
</dbReference>
<gene>
    <name evidence="1" type="ordered locus">Tph_c06890</name>
</gene>
<accession>K4LD84</accession>
<name>K4LD84_THEPS</name>
<reference evidence="1 2" key="1">
    <citation type="journal article" date="2012" name="BMC Genomics">
        <title>Genome-guided analysis of physiological and morphological traits of the fermentative acetate oxidizer Thermacetogenium phaeum.</title>
        <authorList>
            <person name="Oehler D."/>
            <person name="Poehlein A."/>
            <person name="Leimbach A."/>
            <person name="Muller N."/>
            <person name="Daniel R."/>
            <person name="Gottschalk G."/>
            <person name="Schink B."/>
        </authorList>
    </citation>
    <scope>NUCLEOTIDE SEQUENCE [LARGE SCALE GENOMIC DNA]</scope>
    <source>
        <strain evidence="2">ATCC BAA-254 / DSM 26808 / PB</strain>
    </source>
</reference>
<dbReference type="KEGG" id="tpz:Tph_c06890"/>
<dbReference type="EMBL" id="CP003732">
    <property type="protein sequence ID" value="AFV10921.1"/>
    <property type="molecule type" value="Genomic_DNA"/>
</dbReference>
<dbReference type="OrthoDB" id="1726007at2"/>
<keyword evidence="2" id="KW-1185">Reference proteome</keyword>
<dbReference type="eggNOG" id="COG2963">
    <property type="taxonomic scope" value="Bacteria"/>
</dbReference>
<dbReference type="AlphaFoldDB" id="K4LD84"/>
<dbReference type="SUPFAM" id="SSF46689">
    <property type="entry name" value="Homeodomain-like"/>
    <property type="match status" value="1"/>
</dbReference>
<sequence>MNRKQYSPEMKMQIVKETLETGNASIVARRHDIAPSLVARWARCYKRYGTFYPQKEVPGTNGSCISPDYKKITKENEQLKKLLGEKDLEIAILRDLLKKTNLPLPIK</sequence>
<dbReference type="Proteomes" id="UP000000467">
    <property type="component" value="Chromosome"/>
</dbReference>
<dbReference type="GO" id="GO:0006313">
    <property type="term" value="P:DNA transposition"/>
    <property type="evidence" value="ECO:0007669"/>
    <property type="project" value="InterPro"/>
</dbReference>
<dbReference type="InterPro" id="IPR002514">
    <property type="entry name" value="Transposase_8"/>
</dbReference>